<keyword evidence="3 7" id="KW-0645">Protease</keyword>
<dbReference type="EC" id="3.4.19.12" evidence="7"/>
<dbReference type="OrthoDB" id="292964at2759"/>
<proteinExistence type="inferred from homology"/>
<evidence type="ECO:0000256" key="3">
    <source>
        <dbReference type="ARBA" id="ARBA00022670"/>
    </source>
</evidence>
<organism evidence="9 10">
    <name type="scientific">Angomonas deanei</name>
    <dbReference type="NCBI Taxonomy" id="59799"/>
    <lineage>
        <taxon>Eukaryota</taxon>
        <taxon>Discoba</taxon>
        <taxon>Euglenozoa</taxon>
        <taxon>Kinetoplastea</taxon>
        <taxon>Metakinetoplastina</taxon>
        <taxon>Trypanosomatida</taxon>
        <taxon>Trypanosomatidae</taxon>
        <taxon>Strigomonadinae</taxon>
        <taxon>Angomonas</taxon>
    </lineage>
</organism>
<accession>A0A7G2C7R0</accession>
<dbReference type="PROSITE" id="PS50235">
    <property type="entry name" value="USP_3"/>
    <property type="match status" value="1"/>
</dbReference>
<dbReference type="PANTHER" id="PTHR21646">
    <property type="entry name" value="UBIQUITIN CARBOXYL-TERMINAL HYDROLASE"/>
    <property type="match status" value="1"/>
</dbReference>
<keyword evidence="6 7" id="KW-0788">Thiol protease</keyword>
<evidence type="ECO:0000313" key="10">
    <source>
        <dbReference type="Proteomes" id="UP000515908"/>
    </source>
</evidence>
<evidence type="ECO:0000256" key="2">
    <source>
        <dbReference type="ARBA" id="ARBA00009085"/>
    </source>
</evidence>
<dbReference type="VEuPathDB" id="TriTrypDB:ADEAN_000294000"/>
<evidence type="ECO:0000256" key="5">
    <source>
        <dbReference type="ARBA" id="ARBA00022801"/>
    </source>
</evidence>
<dbReference type="InterPro" id="IPR028889">
    <property type="entry name" value="USP"/>
</dbReference>
<evidence type="ECO:0000259" key="8">
    <source>
        <dbReference type="PROSITE" id="PS50235"/>
    </source>
</evidence>
<dbReference type="InterPro" id="IPR001394">
    <property type="entry name" value="Peptidase_C19_UCH"/>
</dbReference>
<dbReference type="InterPro" id="IPR050185">
    <property type="entry name" value="Ub_carboxyl-term_hydrolase"/>
</dbReference>
<comment type="similarity">
    <text evidence="2 7">Belongs to the peptidase C19 family.</text>
</comment>
<evidence type="ECO:0000256" key="6">
    <source>
        <dbReference type="ARBA" id="ARBA00022807"/>
    </source>
</evidence>
<dbReference type="PROSITE" id="PS00973">
    <property type="entry name" value="USP_2"/>
    <property type="match status" value="1"/>
</dbReference>
<evidence type="ECO:0000256" key="7">
    <source>
        <dbReference type="RuleBase" id="RU366025"/>
    </source>
</evidence>
<dbReference type="SUPFAM" id="SSF54001">
    <property type="entry name" value="Cysteine proteinases"/>
    <property type="match status" value="1"/>
</dbReference>
<dbReference type="GO" id="GO:0004843">
    <property type="term" value="F:cysteine-type deubiquitinase activity"/>
    <property type="evidence" value="ECO:0007669"/>
    <property type="project" value="UniProtKB-UniRule"/>
</dbReference>
<dbReference type="GO" id="GO:0006508">
    <property type="term" value="P:proteolysis"/>
    <property type="evidence" value="ECO:0007669"/>
    <property type="project" value="UniProtKB-KW"/>
</dbReference>
<dbReference type="Proteomes" id="UP000515908">
    <property type="component" value="Chromosome 05"/>
</dbReference>
<dbReference type="Pfam" id="PF00443">
    <property type="entry name" value="UCH"/>
    <property type="match status" value="1"/>
</dbReference>
<protein>
    <recommendedName>
        <fullName evidence="7">Ubiquitin carboxyl-terminal hydrolase</fullName>
        <ecNumber evidence="7">3.4.19.12</ecNumber>
    </recommendedName>
</protein>
<dbReference type="EMBL" id="LR877149">
    <property type="protein sequence ID" value="CAD2215485.1"/>
    <property type="molecule type" value="Genomic_DNA"/>
</dbReference>
<evidence type="ECO:0000256" key="4">
    <source>
        <dbReference type="ARBA" id="ARBA00022786"/>
    </source>
</evidence>
<keyword evidence="5 7" id="KW-0378">Hydrolase</keyword>
<dbReference type="CDD" id="cd02674">
    <property type="entry name" value="Peptidase_C19R"/>
    <property type="match status" value="1"/>
</dbReference>
<dbReference type="AlphaFoldDB" id="A0A7G2C7R0"/>
<dbReference type="PROSITE" id="PS00972">
    <property type="entry name" value="USP_1"/>
    <property type="match status" value="1"/>
</dbReference>
<name>A0A7G2C7R0_9TRYP</name>
<dbReference type="GO" id="GO:0016579">
    <property type="term" value="P:protein deubiquitination"/>
    <property type="evidence" value="ECO:0007669"/>
    <property type="project" value="InterPro"/>
</dbReference>
<comment type="catalytic activity">
    <reaction evidence="1 7">
        <text>Thiol-dependent hydrolysis of ester, thioester, amide, peptide and isopeptide bonds formed by the C-terminal Gly of ubiquitin (a 76-residue protein attached to proteins as an intracellular targeting signal).</text>
        <dbReference type="EC" id="3.4.19.12"/>
    </reaction>
</comment>
<dbReference type="Gene3D" id="3.90.70.10">
    <property type="entry name" value="Cysteine proteinases"/>
    <property type="match status" value="1"/>
</dbReference>
<feature type="domain" description="USP" evidence="8">
    <location>
        <begin position="128"/>
        <end position="457"/>
    </location>
</feature>
<evidence type="ECO:0000256" key="1">
    <source>
        <dbReference type="ARBA" id="ARBA00000707"/>
    </source>
</evidence>
<gene>
    <name evidence="9" type="ORF">ADEAN_000294000</name>
</gene>
<dbReference type="PANTHER" id="PTHR21646:SF24">
    <property type="entry name" value="UBIQUITIN CARBOXYL-TERMINAL HYDROLASE"/>
    <property type="match status" value="1"/>
</dbReference>
<dbReference type="InterPro" id="IPR018200">
    <property type="entry name" value="USP_CS"/>
</dbReference>
<reference evidence="9 10" key="1">
    <citation type="submission" date="2020-08" db="EMBL/GenBank/DDBJ databases">
        <authorList>
            <person name="Newling K."/>
            <person name="Davey J."/>
            <person name="Forrester S."/>
        </authorList>
    </citation>
    <scope>NUCLEOTIDE SEQUENCE [LARGE SCALE GENOMIC DNA]</scope>
    <source>
        <strain evidence="10">Crithidia deanei Carvalho (ATCC PRA-265)</strain>
    </source>
</reference>
<sequence>MIEKVKLNEPERKRIIALQMEGDESEYLKSQLAIEKNAQDRANELRKFLGTAPNEPPPVNINNFPENSVPPPLYGNYQNNPYAPGVDAVVPPNAETLHTDPTSRKYVKPKYDKWRFPSRAWSKNCGRRGLVNLGNTCYMNSIIQILNATPIGDYLSDNRYLDQIQRENGNYFKVVNAFSFIVRELRQSNCSYPVSTSSLKSAISSVYEPFNNNSQQDANEFLQVILDSLHSALNAKYNVKTRMAEIDNSTKDDSALAAEYLNQYKLKNSSPIGDMCSFQEKSSVTCPECGRCSRSFNTAQSIEVPLKRNSGKLYLEDCLRAYCREEILDNNSLYLCPGCKKKVNAVKQLQLFSSPEVLFITLKRFSTYGDFSSASKVNDEILFNEKLDLSPFMVLGSSKAQYNLVGIVNHQGNLHGGHYTADAKGTDGAWAHFSDEVVSTQNSPDFQLGYVLCYTRA</sequence>
<keyword evidence="10" id="KW-1185">Reference proteome</keyword>
<dbReference type="InterPro" id="IPR038765">
    <property type="entry name" value="Papain-like_cys_pep_sf"/>
</dbReference>
<keyword evidence="4 7" id="KW-0833">Ubl conjugation pathway</keyword>
<evidence type="ECO:0000313" key="9">
    <source>
        <dbReference type="EMBL" id="CAD2215485.1"/>
    </source>
</evidence>